<comment type="caution">
    <text evidence="7">The sequence shown here is derived from an EMBL/GenBank/DDBJ whole genome shotgun (WGS) entry which is preliminary data.</text>
</comment>
<feature type="transmembrane region" description="Helical" evidence="5">
    <location>
        <begin position="202"/>
        <end position="223"/>
    </location>
</feature>
<comment type="subcellular location">
    <subcellularLocation>
        <location evidence="1">Membrane</location>
        <topology evidence="1">Multi-pass membrane protein</topology>
    </subcellularLocation>
</comment>
<feature type="domain" description="Sodium/calcium exchanger membrane region" evidence="6">
    <location>
        <begin position="12"/>
        <end position="128"/>
    </location>
</feature>
<feature type="domain" description="Sodium/calcium exchanger membrane region" evidence="6">
    <location>
        <begin position="198"/>
        <end position="345"/>
    </location>
</feature>
<protein>
    <submittedName>
        <fullName evidence="7">Cation transporter</fullName>
    </submittedName>
</protein>
<dbReference type="RefSeq" id="WP_188914898.1">
    <property type="nucleotide sequence ID" value="NZ_BMMF01000013.1"/>
</dbReference>
<dbReference type="InterPro" id="IPR004837">
    <property type="entry name" value="NaCa_Exmemb"/>
</dbReference>
<dbReference type="GO" id="GO:0005886">
    <property type="term" value="C:plasma membrane"/>
    <property type="evidence" value="ECO:0007669"/>
    <property type="project" value="TreeGrafter"/>
</dbReference>
<keyword evidence="3 5" id="KW-1133">Transmembrane helix</keyword>
<accession>A0A917QF78</accession>
<keyword evidence="4 5" id="KW-0472">Membrane</keyword>
<proteinExistence type="predicted"/>
<sequence length="348" mass="35871">MLELSDVSLVWIIAGFLASAAVIAVAGTLLAGRADVLADRTGWGEALVGAVLLGGSTSLPGILTSVSTAWQGFPSLSIANAIGGIAVQTAFLAVADLFYRRANLEHAAASAANLTQGSLLVTLLAVPVAAAAGPDWTLLGVHPGTLILLGGYAYGIHLVRLAKEEPMWFPRMTRETQNLDEEAKASEEEPDQEPISKLWIQFGLLVACVAAAGLGISQTGIAIAERTGIAQTAVGGLMTAVATSLPELVTSVAAVRRGALTLAVSGIIGGNAFDTIFLAFSDVAYRDGSLYHQMNDADLFVISATIVMIGVLLMGLLRREKTGPGGIGFESATILVLYAVASVIMAQA</sequence>
<dbReference type="AlphaFoldDB" id="A0A917QF78"/>
<feature type="transmembrane region" description="Helical" evidence="5">
    <location>
        <begin position="260"/>
        <end position="280"/>
    </location>
</feature>
<reference evidence="7 8" key="1">
    <citation type="journal article" date="2014" name="Int. J. Syst. Evol. Microbiol.">
        <title>Complete genome sequence of Corynebacterium casei LMG S-19264T (=DSM 44701T), isolated from a smear-ripened cheese.</title>
        <authorList>
            <consortium name="US DOE Joint Genome Institute (JGI-PGF)"/>
            <person name="Walter F."/>
            <person name="Albersmeier A."/>
            <person name="Kalinowski J."/>
            <person name="Ruckert C."/>
        </authorList>
    </citation>
    <scope>NUCLEOTIDE SEQUENCE [LARGE SCALE GENOMIC DNA]</scope>
    <source>
        <strain evidence="7 8">CGMCC 1.9161</strain>
    </source>
</reference>
<dbReference type="GO" id="GO:0006874">
    <property type="term" value="P:intracellular calcium ion homeostasis"/>
    <property type="evidence" value="ECO:0007669"/>
    <property type="project" value="TreeGrafter"/>
</dbReference>
<dbReference type="InterPro" id="IPR044880">
    <property type="entry name" value="NCX_ion-bd_dom_sf"/>
</dbReference>
<dbReference type="Gene3D" id="1.20.1420.30">
    <property type="entry name" value="NCX, central ion-binding region"/>
    <property type="match status" value="2"/>
</dbReference>
<feature type="transmembrane region" description="Helical" evidence="5">
    <location>
        <begin position="43"/>
        <end position="66"/>
    </location>
</feature>
<feature type="transmembrane region" description="Helical" evidence="5">
    <location>
        <begin position="78"/>
        <end position="99"/>
    </location>
</feature>
<feature type="transmembrane region" description="Helical" evidence="5">
    <location>
        <begin position="111"/>
        <end position="132"/>
    </location>
</feature>
<organism evidence="7 8">
    <name type="scientific">Salinarimonas ramus</name>
    <dbReference type="NCBI Taxonomy" id="690164"/>
    <lineage>
        <taxon>Bacteria</taxon>
        <taxon>Pseudomonadati</taxon>
        <taxon>Pseudomonadota</taxon>
        <taxon>Alphaproteobacteria</taxon>
        <taxon>Hyphomicrobiales</taxon>
        <taxon>Salinarimonadaceae</taxon>
        <taxon>Salinarimonas</taxon>
    </lineage>
</organism>
<keyword evidence="8" id="KW-1185">Reference proteome</keyword>
<feature type="transmembrane region" description="Helical" evidence="5">
    <location>
        <begin position="229"/>
        <end position="248"/>
    </location>
</feature>
<dbReference type="EMBL" id="BMMF01000013">
    <property type="protein sequence ID" value="GGK47832.1"/>
    <property type="molecule type" value="Genomic_DNA"/>
</dbReference>
<evidence type="ECO:0000256" key="4">
    <source>
        <dbReference type="ARBA" id="ARBA00023136"/>
    </source>
</evidence>
<dbReference type="GO" id="GO:0008273">
    <property type="term" value="F:calcium, potassium:sodium antiporter activity"/>
    <property type="evidence" value="ECO:0007669"/>
    <property type="project" value="TreeGrafter"/>
</dbReference>
<evidence type="ECO:0000256" key="2">
    <source>
        <dbReference type="ARBA" id="ARBA00022692"/>
    </source>
</evidence>
<keyword evidence="2 5" id="KW-0812">Transmembrane</keyword>
<gene>
    <name evidence="7" type="ORF">GCM10011322_38580</name>
</gene>
<dbReference type="Proteomes" id="UP000600449">
    <property type="component" value="Unassembled WGS sequence"/>
</dbReference>
<feature type="transmembrane region" description="Helical" evidence="5">
    <location>
        <begin position="12"/>
        <end position="31"/>
    </location>
</feature>
<name>A0A917QF78_9HYPH</name>
<dbReference type="PANTHER" id="PTHR10846:SF8">
    <property type="entry name" value="INNER MEMBRANE PROTEIN YRBG"/>
    <property type="match status" value="1"/>
</dbReference>
<feature type="transmembrane region" description="Helical" evidence="5">
    <location>
        <begin position="329"/>
        <end position="346"/>
    </location>
</feature>
<evidence type="ECO:0000313" key="8">
    <source>
        <dbReference type="Proteomes" id="UP000600449"/>
    </source>
</evidence>
<dbReference type="InterPro" id="IPR004481">
    <property type="entry name" value="K/Na/Ca-exchanger"/>
</dbReference>
<evidence type="ECO:0000259" key="6">
    <source>
        <dbReference type="Pfam" id="PF01699"/>
    </source>
</evidence>
<dbReference type="Pfam" id="PF01699">
    <property type="entry name" value="Na_Ca_ex"/>
    <property type="match status" value="2"/>
</dbReference>
<dbReference type="GO" id="GO:0005262">
    <property type="term" value="F:calcium channel activity"/>
    <property type="evidence" value="ECO:0007669"/>
    <property type="project" value="TreeGrafter"/>
</dbReference>
<evidence type="ECO:0000256" key="1">
    <source>
        <dbReference type="ARBA" id="ARBA00004141"/>
    </source>
</evidence>
<evidence type="ECO:0000313" key="7">
    <source>
        <dbReference type="EMBL" id="GGK47832.1"/>
    </source>
</evidence>
<evidence type="ECO:0000256" key="3">
    <source>
        <dbReference type="ARBA" id="ARBA00022989"/>
    </source>
</evidence>
<feature type="transmembrane region" description="Helical" evidence="5">
    <location>
        <begin position="144"/>
        <end position="162"/>
    </location>
</feature>
<evidence type="ECO:0000256" key="5">
    <source>
        <dbReference type="SAM" id="Phobius"/>
    </source>
</evidence>
<feature type="transmembrane region" description="Helical" evidence="5">
    <location>
        <begin position="300"/>
        <end position="317"/>
    </location>
</feature>
<dbReference type="PANTHER" id="PTHR10846">
    <property type="entry name" value="SODIUM/POTASSIUM/CALCIUM EXCHANGER"/>
    <property type="match status" value="1"/>
</dbReference>